<comment type="pathway">
    <text evidence="5">Cofactor biosynthesis; molybdopterin biosynthesis.</text>
</comment>
<dbReference type="InterPro" id="IPR012675">
    <property type="entry name" value="Beta-grasp_dom_sf"/>
</dbReference>
<feature type="modified residue" description="Glycyl adenylate; alternate" evidence="5">
    <location>
        <position position="98"/>
    </location>
</feature>
<dbReference type="InterPro" id="IPR016155">
    <property type="entry name" value="Mopterin_synth/thiamin_S_b"/>
</dbReference>
<dbReference type="AlphaFoldDB" id="A0AAV9NZT4"/>
<keyword evidence="3 5" id="KW-0547">Nucleotide-binding</keyword>
<reference evidence="6 7" key="1">
    <citation type="submission" date="2023-08" db="EMBL/GenBank/DDBJ databases">
        <title>Black Yeasts Isolated from many extreme environments.</title>
        <authorList>
            <person name="Coleine C."/>
            <person name="Stajich J.E."/>
            <person name="Selbmann L."/>
        </authorList>
    </citation>
    <scope>NUCLEOTIDE SEQUENCE [LARGE SCALE GENOMIC DNA]</scope>
    <source>
        <strain evidence="6 7">CCFEE 5935</strain>
    </source>
</reference>
<dbReference type="InterPro" id="IPR028887">
    <property type="entry name" value="MOCS2A_euk"/>
</dbReference>
<dbReference type="GO" id="GO:0030366">
    <property type="term" value="F:molybdopterin synthase activity"/>
    <property type="evidence" value="ECO:0007669"/>
    <property type="project" value="UniProtKB-UniRule"/>
</dbReference>
<dbReference type="Pfam" id="PF02597">
    <property type="entry name" value="ThiS"/>
    <property type="match status" value="1"/>
</dbReference>
<evidence type="ECO:0000313" key="6">
    <source>
        <dbReference type="EMBL" id="KAK5165758.1"/>
    </source>
</evidence>
<dbReference type="CDD" id="cd00754">
    <property type="entry name" value="Ubl_MoaD"/>
    <property type="match status" value="1"/>
</dbReference>
<dbReference type="SUPFAM" id="SSF54285">
    <property type="entry name" value="MoaD/ThiS"/>
    <property type="match status" value="1"/>
</dbReference>
<comment type="similarity">
    <text evidence="5">Belongs to the MoaD family. MOCS2A subfamily.</text>
</comment>
<dbReference type="Gene3D" id="3.10.20.30">
    <property type="match status" value="1"/>
</dbReference>
<gene>
    <name evidence="5" type="primary">cnxG</name>
    <name evidence="6" type="ORF">LTR77_008681</name>
</gene>
<evidence type="ECO:0000256" key="1">
    <source>
        <dbReference type="ARBA" id="ARBA00022490"/>
    </source>
</evidence>
<evidence type="ECO:0000256" key="4">
    <source>
        <dbReference type="ARBA" id="ARBA00023150"/>
    </source>
</evidence>
<comment type="subunit">
    <text evidence="5">Heterotetramer; composed of 2 small (MOCS2A) and 2 large (MOCS2B) subunits.</text>
</comment>
<dbReference type="GO" id="GO:0006777">
    <property type="term" value="P:Mo-molybdopterin cofactor biosynthetic process"/>
    <property type="evidence" value="ECO:0007669"/>
    <property type="project" value="UniProtKB-UniRule"/>
</dbReference>
<comment type="PTM">
    <text evidence="5">C-terminal thiocarboxylation occurs in 2 steps, it is first acyl-adenylated (-COAMP) via the hesA/moeB/thiF part of UBA4, then thiocarboxylated (-COSH) via the rhodanese domain of UBA4.</text>
</comment>
<comment type="function">
    <text evidence="5">Acts as a sulfur carrier required for molybdopterin biosynthesis. Component of the molybdopterin synthase complex that catalyzes the conversion of precursor Z into molybdopterin by mediating the incorporation of 2 sulfur atoms into precursor Z to generate a dithiolene group. In the complex, serves as sulfur donor by being thiocarboxylated (-COSH) at its C-terminus by UBA4. After interaction with MOCS2B, the sulfur is then transferred to precursor Z to form molybdopterin.</text>
</comment>
<sequence length="139" mass="14952">MASVSKPPPGQFTVLYFAAATSHTKSQHDFLPAPMPVAQLWDALDTKYPGFKTKVLESAALTVNLDYVDLDEEAGKGEGAMVIQAGDEVGVIPPVSSGTRITAGEVRGSQAFYDAEDPSKSRVNEGNRLVVRRDTIKRT</sequence>
<proteinExistence type="inferred from homology"/>
<organism evidence="6 7">
    <name type="scientific">Saxophila tyrrhenica</name>
    <dbReference type="NCBI Taxonomy" id="1690608"/>
    <lineage>
        <taxon>Eukaryota</taxon>
        <taxon>Fungi</taxon>
        <taxon>Dikarya</taxon>
        <taxon>Ascomycota</taxon>
        <taxon>Pezizomycotina</taxon>
        <taxon>Dothideomycetes</taxon>
        <taxon>Dothideomycetidae</taxon>
        <taxon>Mycosphaerellales</taxon>
        <taxon>Extremaceae</taxon>
        <taxon>Saxophila</taxon>
    </lineage>
</organism>
<dbReference type="GO" id="GO:1990140">
    <property type="term" value="C:molybdopterin synthase complex"/>
    <property type="evidence" value="ECO:0007669"/>
    <property type="project" value="UniProtKB-UniRule"/>
</dbReference>
<dbReference type="InterPro" id="IPR003749">
    <property type="entry name" value="ThiS/MoaD-like"/>
</dbReference>
<keyword evidence="2 5" id="KW-0597">Phosphoprotein</keyword>
<dbReference type="Proteomes" id="UP001337655">
    <property type="component" value="Unassembled WGS sequence"/>
</dbReference>
<dbReference type="PANTHER" id="PTHR33359:SF1">
    <property type="entry name" value="MOLYBDOPTERIN SYNTHASE SULFUR CARRIER SUBUNIT"/>
    <property type="match status" value="1"/>
</dbReference>
<comment type="subcellular location">
    <subcellularLocation>
        <location evidence="5">Cytoplasm</location>
    </subcellularLocation>
</comment>
<dbReference type="EMBL" id="JAVRRT010000015">
    <property type="protein sequence ID" value="KAK5165758.1"/>
    <property type="molecule type" value="Genomic_DNA"/>
</dbReference>
<evidence type="ECO:0000256" key="3">
    <source>
        <dbReference type="ARBA" id="ARBA00022741"/>
    </source>
</evidence>
<feature type="modified residue" description="1-thioglycine; alternate" evidence="5">
    <location>
        <position position="98"/>
    </location>
</feature>
<dbReference type="InterPro" id="IPR044672">
    <property type="entry name" value="MOCS2A"/>
</dbReference>
<dbReference type="PANTHER" id="PTHR33359">
    <property type="entry name" value="MOLYBDOPTERIN SYNTHASE SULFUR CARRIER SUBUNIT"/>
    <property type="match status" value="1"/>
</dbReference>
<keyword evidence="7" id="KW-1185">Reference proteome</keyword>
<accession>A0AAV9NZT4</accession>
<dbReference type="GO" id="GO:1990133">
    <property type="term" value="C:molybdopterin adenylyltransferase complex"/>
    <property type="evidence" value="ECO:0007669"/>
    <property type="project" value="TreeGrafter"/>
</dbReference>
<evidence type="ECO:0000313" key="7">
    <source>
        <dbReference type="Proteomes" id="UP001337655"/>
    </source>
</evidence>
<evidence type="ECO:0000256" key="2">
    <source>
        <dbReference type="ARBA" id="ARBA00022553"/>
    </source>
</evidence>
<dbReference type="HAMAP" id="MF_03051">
    <property type="entry name" value="MOCS2A"/>
    <property type="match status" value="1"/>
</dbReference>
<name>A0AAV9NZT4_9PEZI</name>
<keyword evidence="1 5" id="KW-0963">Cytoplasm</keyword>
<protein>
    <recommendedName>
        <fullName evidence="5">Molybdopterin synthase sulfur carrier subunit</fullName>
    </recommendedName>
    <alternativeName>
        <fullName evidence="5">Common component for nitrate reductase and xanthine dehydrogenase protein G</fullName>
    </alternativeName>
    <alternativeName>
        <fullName evidence="5">Molybdenum cofactor synthesis protein 2 small subunit</fullName>
    </alternativeName>
    <alternativeName>
        <fullName evidence="5">Molybdenum cofactor synthesis protein 2A</fullName>
    </alternativeName>
    <alternativeName>
        <fullName evidence="5">Sulfur carrier protein MOCS2A</fullName>
        <shortName evidence="5">MOCS2A</shortName>
    </alternativeName>
</protein>
<keyword evidence="4 5" id="KW-0501">Molybdenum cofactor biosynthesis</keyword>
<evidence type="ECO:0000256" key="5">
    <source>
        <dbReference type="HAMAP-Rule" id="MF_03051"/>
    </source>
</evidence>
<comment type="caution">
    <text evidence="6">The sequence shown here is derived from an EMBL/GenBank/DDBJ whole genome shotgun (WGS) entry which is preliminary data.</text>
</comment>
<dbReference type="GO" id="GO:0000166">
    <property type="term" value="F:nucleotide binding"/>
    <property type="evidence" value="ECO:0007669"/>
    <property type="project" value="UniProtKB-KW"/>
</dbReference>